<sequence>MIPNGNVTPTYKMASQDVSRTRALGMMRHSSIDALFPPLGSTTHRENRNVLHAHGSAMSVAPARLAVDRCERPKMVKARRTPTSVTPTSTSTNKELQEKIKELKAALAREKLQQEEVASLQTLLDEQKKLIAEKEGEISEMKLKLQEQESHYKALYEKECTAHAETRVQLNTTQQQLSEKLQYITELATRHNTQLQQLESTHSRQQAELQAKLESQIAIRDGKLNKLKKQMADALMGNSWERQQQLDELTKELTRAQEEADMLRIKIRSMLKAQKTGTGASCANCESLTSQLQDKKRILSMKDQRIRDLENAVRKTQKK</sequence>
<name>A0AAD9PBQ7_RIDPI</name>
<dbReference type="EMBL" id="JAODUO010000047">
    <property type="protein sequence ID" value="KAK2191700.1"/>
    <property type="molecule type" value="Genomic_DNA"/>
</dbReference>
<feature type="coiled-coil region" evidence="1">
    <location>
        <begin position="93"/>
        <end position="158"/>
    </location>
</feature>
<accession>A0AAD9PBQ7</accession>
<evidence type="ECO:0000313" key="2">
    <source>
        <dbReference type="EMBL" id="KAK2191700.1"/>
    </source>
</evidence>
<evidence type="ECO:0000256" key="1">
    <source>
        <dbReference type="SAM" id="Coils"/>
    </source>
</evidence>
<dbReference type="Proteomes" id="UP001209878">
    <property type="component" value="Unassembled WGS sequence"/>
</dbReference>
<keyword evidence="1" id="KW-0175">Coiled coil</keyword>
<keyword evidence="3" id="KW-1185">Reference proteome</keyword>
<gene>
    <name evidence="2" type="ORF">NP493_47g01018</name>
</gene>
<dbReference type="AlphaFoldDB" id="A0AAD9PBQ7"/>
<feature type="coiled-coil region" evidence="1">
    <location>
        <begin position="239"/>
        <end position="319"/>
    </location>
</feature>
<protein>
    <submittedName>
        <fullName evidence="2">Uncharacterized protein</fullName>
    </submittedName>
</protein>
<organism evidence="2 3">
    <name type="scientific">Ridgeia piscesae</name>
    <name type="common">Tubeworm</name>
    <dbReference type="NCBI Taxonomy" id="27915"/>
    <lineage>
        <taxon>Eukaryota</taxon>
        <taxon>Metazoa</taxon>
        <taxon>Spiralia</taxon>
        <taxon>Lophotrochozoa</taxon>
        <taxon>Annelida</taxon>
        <taxon>Polychaeta</taxon>
        <taxon>Sedentaria</taxon>
        <taxon>Canalipalpata</taxon>
        <taxon>Sabellida</taxon>
        <taxon>Siboglinidae</taxon>
        <taxon>Ridgeia</taxon>
    </lineage>
</organism>
<proteinExistence type="predicted"/>
<evidence type="ECO:0000313" key="3">
    <source>
        <dbReference type="Proteomes" id="UP001209878"/>
    </source>
</evidence>
<comment type="caution">
    <text evidence="2">The sequence shown here is derived from an EMBL/GenBank/DDBJ whole genome shotgun (WGS) entry which is preliminary data.</text>
</comment>
<reference evidence="2" key="1">
    <citation type="journal article" date="2023" name="Mol. Biol. Evol.">
        <title>Third-Generation Sequencing Reveals the Adaptive Role of the Epigenome in Three Deep-Sea Polychaetes.</title>
        <authorList>
            <person name="Perez M."/>
            <person name="Aroh O."/>
            <person name="Sun Y."/>
            <person name="Lan Y."/>
            <person name="Juniper S.K."/>
            <person name="Young C.R."/>
            <person name="Angers B."/>
            <person name="Qian P.Y."/>
        </authorList>
    </citation>
    <scope>NUCLEOTIDE SEQUENCE</scope>
    <source>
        <strain evidence="2">R07B-5</strain>
    </source>
</reference>
<feature type="coiled-coil region" evidence="1">
    <location>
        <begin position="188"/>
        <end position="215"/>
    </location>
</feature>